<dbReference type="GO" id="GO:0005507">
    <property type="term" value="F:copper ion binding"/>
    <property type="evidence" value="ECO:0007669"/>
    <property type="project" value="InterPro"/>
</dbReference>
<dbReference type="Pfam" id="PF07732">
    <property type="entry name" value="Cu-oxidase_3"/>
    <property type="match status" value="1"/>
</dbReference>
<evidence type="ECO:0000256" key="4">
    <source>
        <dbReference type="ARBA" id="ARBA00023002"/>
    </source>
</evidence>
<dbReference type="FunFam" id="2.60.40.420:FF:000038">
    <property type="entry name" value="Extracellular dihydrogeodin oxidase/laccase"/>
    <property type="match status" value="1"/>
</dbReference>
<dbReference type="CDD" id="cd13880">
    <property type="entry name" value="CuRO_2_MaLCC_like"/>
    <property type="match status" value="1"/>
</dbReference>
<sequence length="590" mass="65698">MKAIFYLLAYVTGWSWSGLQNNQVVLPGGQTCQNTATSRHCWGEYSIETNYYTTAPSTGHTVEVWLSVQEGMCSQDGYRRPCMTFNGTMPGPTITANWGDELVVHVTNNLQSNGTSVHWHGIRQQHNVQNDGVPGVTQCPIAPGDTFTYRFQATQYGTSWYHSHFSLQYAEGLFGPLVIHGPATADYDEDLGTLFLQDWSHTTSYRDWTAKAKYGITKPQQNLLINGTNTFDCPARENNEPIDSHCVGGGRKFEAVFEAGKRYRLRLINVAVDSQFQFSIDGHNLTVIANDFVPLHPYETASVLINVAQRYDVIVEANAVPGDYWLRAGWVKACIGVANDHPDDSTGIIRYNADSQATPMSISRVKPPVACLDEPFDQLVPYVPLDVTNITGTTVEDINVLLTGASFFQWTINSSSFMLDWEHPTLMRISNGENSFPPQFNVVNVDKQSLNPKTNEWAVLVIENKAVALLGSIAHPIHLHGHDFWLLAQSPTTWDGTTAGWQTVNPPRRDTAVLPAFGHLVVAFQLDNPGAWLVHCHIAWHAGQGLALQFVENQGDIAFSTVERQQFDETCHKWDAWWATAPFPQEDSGI</sequence>
<reference evidence="12" key="1">
    <citation type="journal article" date="2017" name="Genome Biol.">
        <title>Comparative genomics reveals high biological diversity and specific adaptations in the industrially and medically important fungal genus Aspergillus.</title>
        <authorList>
            <person name="de Vries R.P."/>
            <person name="Riley R."/>
            <person name="Wiebenga A."/>
            <person name="Aguilar-Osorio G."/>
            <person name="Amillis S."/>
            <person name="Uchima C.A."/>
            <person name="Anderluh G."/>
            <person name="Asadollahi M."/>
            <person name="Askin M."/>
            <person name="Barry K."/>
            <person name="Battaglia E."/>
            <person name="Bayram O."/>
            <person name="Benocci T."/>
            <person name="Braus-Stromeyer S.A."/>
            <person name="Caldana C."/>
            <person name="Canovas D."/>
            <person name="Cerqueira G.C."/>
            <person name="Chen F."/>
            <person name="Chen W."/>
            <person name="Choi C."/>
            <person name="Clum A."/>
            <person name="Dos Santos R.A."/>
            <person name="Damasio A.R."/>
            <person name="Diallinas G."/>
            <person name="Emri T."/>
            <person name="Fekete E."/>
            <person name="Flipphi M."/>
            <person name="Freyberg S."/>
            <person name="Gallo A."/>
            <person name="Gournas C."/>
            <person name="Habgood R."/>
            <person name="Hainaut M."/>
            <person name="Harispe M.L."/>
            <person name="Henrissat B."/>
            <person name="Hilden K.S."/>
            <person name="Hope R."/>
            <person name="Hossain A."/>
            <person name="Karabika E."/>
            <person name="Karaffa L."/>
            <person name="Karanyi Z."/>
            <person name="Krasevec N."/>
            <person name="Kuo A."/>
            <person name="Kusch H."/>
            <person name="LaButti K."/>
            <person name="Lagendijk E.L."/>
            <person name="Lapidus A."/>
            <person name="Levasseur A."/>
            <person name="Lindquist E."/>
            <person name="Lipzen A."/>
            <person name="Logrieco A.F."/>
            <person name="MacCabe A."/>
            <person name="Maekelae M.R."/>
            <person name="Malavazi I."/>
            <person name="Melin P."/>
            <person name="Meyer V."/>
            <person name="Mielnichuk N."/>
            <person name="Miskei M."/>
            <person name="Molnar A.P."/>
            <person name="Mule G."/>
            <person name="Ngan C.Y."/>
            <person name="Orejas M."/>
            <person name="Orosz E."/>
            <person name="Ouedraogo J.P."/>
            <person name="Overkamp K.M."/>
            <person name="Park H.-S."/>
            <person name="Perrone G."/>
            <person name="Piumi F."/>
            <person name="Punt P.J."/>
            <person name="Ram A.F."/>
            <person name="Ramon A."/>
            <person name="Rauscher S."/>
            <person name="Record E."/>
            <person name="Riano-Pachon D.M."/>
            <person name="Robert V."/>
            <person name="Roehrig J."/>
            <person name="Ruller R."/>
            <person name="Salamov A."/>
            <person name="Salih N.S."/>
            <person name="Samson R.A."/>
            <person name="Sandor E."/>
            <person name="Sanguinetti M."/>
            <person name="Schuetze T."/>
            <person name="Sepcic K."/>
            <person name="Shelest E."/>
            <person name="Sherlock G."/>
            <person name="Sophianopoulou V."/>
            <person name="Squina F.M."/>
            <person name="Sun H."/>
            <person name="Susca A."/>
            <person name="Todd R.B."/>
            <person name="Tsang A."/>
            <person name="Unkles S.E."/>
            <person name="van de Wiele N."/>
            <person name="van Rossen-Uffink D."/>
            <person name="Oliveira J.V."/>
            <person name="Vesth T.C."/>
            <person name="Visser J."/>
            <person name="Yu J.-H."/>
            <person name="Zhou M."/>
            <person name="Andersen M.R."/>
            <person name="Archer D.B."/>
            <person name="Baker S.E."/>
            <person name="Benoit I."/>
            <person name="Brakhage A.A."/>
            <person name="Braus G.H."/>
            <person name="Fischer R."/>
            <person name="Frisvad J.C."/>
            <person name="Goldman G.H."/>
            <person name="Houbraken J."/>
            <person name="Oakley B."/>
            <person name="Pocsi I."/>
            <person name="Scazzocchio C."/>
            <person name="Seiboth B."/>
            <person name="vanKuyk P.A."/>
            <person name="Wortman J."/>
            <person name="Dyer P.S."/>
            <person name="Grigoriev I.V."/>
        </authorList>
    </citation>
    <scope>NUCLEOTIDE SEQUENCE [LARGE SCALE GENOMIC DNA]</scope>
    <source>
        <strain evidence="12">CBS 506.65</strain>
    </source>
</reference>
<dbReference type="OrthoDB" id="2121828at2759"/>
<gene>
    <name evidence="11" type="ORF">ASPZODRAFT_147354</name>
</gene>
<evidence type="ECO:0000259" key="8">
    <source>
        <dbReference type="Pfam" id="PF00394"/>
    </source>
</evidence>
<name>A0A1L9S5G5_9EURO</name>
<evidence type="ECO:0000259" key="9">
    <source>
        <dbReference type="Pfam" id="PF07731"/>
    </source>
</evidence>
<keyword evidence="5" id="KW-0186">Copper</keyword>
<feature type="domain" description="Plastocyanin-like" evidence="8">
    <location>
        <begin position="193"/>
        <end position="352"/>
    </location>
</feature>
<dbReference type="RefSeq" id="XP_022576877.1">
    <property type="nucleotide sequence ID" value="XM_022725256.1"/>
</dbReference>
<accession>A0A1L9S5G5</accession>
<keyword evidence="3" id="KW-0677">Repeat</keyword>
<organism evidence="11 12">
    <name type="scientific">Penicilliopsis zonata CBS 506.65</name>
    <dbReference type="NCBI Taxonomy" id="1073090"/>
    <lineage>
        <taxon>Eukaryota</taxon>
        <taxon>Fungi</taxon>
        <taxon>Dikarya</taxon>
        <taxon>Ascomycota</taxon>
        <taxon>Pezizomycotina</taxon>
        <taxon>Eurotiomycetes</taxon>
        <taxon>Eurotiomycetidae</taxon>
        <taxon>Eurotiales</taxon>
        <taxon>Aspergillaceae</taxon>
        <taxon>Penicilliopsis</taxon>
    </lineage>
</organism>
<dbReference type="SUPFAM" id="SSF49503">
    <property type="entry name" value="Cupredoxins"/>
    <property type="match status" value="3"/>
</dbReference>
<feature type="chain" id="PRO_5012657053" description="Laccase" evidence="7">
    <location>
        <begin position="18"/>
        <end position="590"/>
    </location>
</feature>
<evidence type="ECO:0000256" key="6">
    <source>
        <dbReference type="ARBA" id="ARBA00023180"/>
    </source>
</evidence>
<evidence type="ECO:0000256" key="3">
    <source>
        <dbReference type="ARBA" id="ARBA00022737"/>
    </source>
</evidence>
<evidence type="ECO:0000313" key="11">
    <source>
        <dbReference type="EMBL" id="OJJ42367.1"/>
    </source>
</evidence>
<dbReference type="InterPro" id="IPR011706">
    <property type="entry name" value="Cu-oxidase_C"/>
</dbReference>
<dbReference type="PANTHER" id="PTHR11709:SF71">
    <property type="entry name" value="OXIDOREDUCTASE TPCJ"/>
    <property type="match status" value="1"/>
</dbReference>
<dbReference type="InterPro" id="IPR002355">
    <property type="entry name" value="Cu_oxidase_Cu_BS"/>
</dbReference>
<dbReference type="CDD" id="cd13854">
    <property type="entry name" value="CuRO_1_MaLCC_like"/>
    <property type="match status" value="1"/>
</dbReference>
<dbReference type="VEuPathDB" id="FungiDB:ASPZODRAFT_147354"/>
<keyword evidence="4" id="KW-0560">Oxidoreductase</keyword>
<dbReference type="InterPro" id="IPR001117">
    <property type="entry name" value="Cu-oxidase_2nd"/>
</dbReference>
<dbReference type="GO" id="GO:0016491">
    <property type="term" value="F:oxidoreductase activity"/>
    <property type="evidence" value="ECO:0007669"/>
    <property type="project" value="UniProtKB-KW"/>
</dbReference>
<keyword evidence="7" id="KW-0732">Signal</keyword>
<evidence type="ECO:0000256" key="1">
    <source>
        <dbReference type="ARBA" id="ARBA00010609"/>
    </source>
</evidence>
<dbReference type="PROSITE" id="PS00079">
    <property type="entry name" value="MULTICOPPER_OXIDASE1"/>
    <property type="match status" value="1"/>
</dbReference>
<evidence type="ECO:0000313" key="12">
    <source>
        <dbReference type="Proteomes" id="UP000184188"/>
    </source>
</evidence>
<evidence type="ECO:0000256" key="5">
    <source>
        <dbReference type="ARBA" id="ARBA00023008"/>
    </source>
</evidence>
<feature type="signal peptide" evidence="7">
    <location>
        <begin position="1"/>
        <end position="17"/>
    </location>
</feature>
<feature type="domain" description="Plastocyanin-like" evidence="9">
    <location>
        <begin position="420"/>
        <end position="555"/>
    </location>
</feature>
<feature type="domain" description="Plastocyanin-like" evidence="10">
    <location>
        <begin position="68"/>
        <end position="182"/>
    </location>
</feature>
<dbReference type="CDD" id="cd13901">
    <property type="entry name" value="CuRO_3_MaLCC_like"/>
    <property type="match status" value="1"/>
</dbReference>
<dbReference type="Pfam" id="PF00394">
    <property type="entry name" value="Cu-oxidase"/>
    <property type="match status" value="1"/>
</dbReference>
<dbReference type="Gene3D" id="2.60.40.420">
    <property type="entry name" value="Cupredoxins - blue copper proteins"/>
    <property type="match status" value="3"/>
</dbReference>
<dbReference type="InterPro" id="IPR011707">
    <property type="entry name" value="Cu-oxidase-like_N"/>
</dbReference>
<keyword evidence="12" id="KW-1185">Reference proteome</keyword>
<protein>
    <recommendedName>
        <fullName evidence="13">Laccase</fullName>
    </recommendedName>
</protein>
<dbReference type="STRING" id="1073090.A0A1L9S5G5"/>
<comment type="similarity">
    <text evidence="1">Belongs to the multicopper oxidase family.</text>
</comment>
<evidence type="ECO:0000256" key="7">
    <source>
        <dbReference type="SAM" id="SignalP"/>
    </source>
</evidence>
<evidence type="ECO:0000256" key="2">
    <source>
        <dbReference type="ARBA" id="ARBA00022723"/>
    </source>
</evidence>
<keyword evidence="6" id="KW-0325">Glycoprotein</keyword>
<dbReference type="Proteomes" id="UP000184188">
    <property type="component" value="Unassembled WGS sequence"/>
</dbReference>
<proteinExistence type="inferred from homology"/>
<dbReference type="AlphaFoldDB" id="A0A1L9S5G5"/>
<dbReference type="GeneID" id="34611721"/>
<dbReference type="PANTHER" id="PTHR11709">
    <property type="entry name" value="MULTI-COPPER OXIDASE"/>
    <property type="match status" value="1"/>
</dbReference>
<dbReference type="InterPro" id="IPR008972">
    <property type="entry name" value="Cupredoxin"/>
</dbReference>
<evidence type="ECO:0000259" key="10">
    <source>
        <dbReference type="Pfam" id="PF07732"/>
    </source>
</evidence>
<keyword evidence="2" id="KW-0479">Metal-binding</keyword>
<dbReference type="FunFam" id="2.60.40.420:FF:000021">
    <property type="entry name" value="Extracellular dihydrogeodin oxidase/laccase"/>
    <property type="match status" value="1"/>
</dbReference>
<evidence type="ECO:0008006" key="13">
    <source>
        <dbReference type="Google" id="ProtNLM"/>
    </source>
</evidence>
<dbReference type="PROSITE" id="PS00080">
    <property type="entry name" value="MULTICOPPER_OXIDASE2"/>
    <property type="match status" value="1"/>
</dbReference>
<dbReference type="Pfam" id="PF07731">
    <property type="entry name" value="Cu-oxidase_2"/>
    <property type="match status" value="1"/>
</dbReference>
<dbReference type="EMBL" id="KV878360">
    <property type="protein sequence ID" value="OJJ42367.1"/>
    <property type="molecule type" value="Genomic_DNA"/>
</dbReference>
<dbReference type="InterPro" id="IPR045087">
    <property type="entry name" value="Cu-oxidase_fam"/>
</dbReference>
<dbReference type="InterPro" id="IPR033138">
    <property type="entry name" value="Cu_oxidase_CS"/>
</dbReference>